<proteinExistence type="predicted"/>
<sequence length="89" mass="9481">MKSVNVANNLLSESSGFSCSDNAVLTDWNVSNNNLKYVYLHSTPMLENYNVSGNPLVELTLFGAGYGTALKTLDASNTALSSLDISGNM</sequence>
<evidence type="ECO:0000313" key="1">
    <source>
        <dbReference type="EMBL" id="EKC44488.1"/>
    </source>
</evidence>
<accession>K1RG09</accession>
<dbReference type="AlphaFoldDB" id="K1RG09"/>
<gene>
    <name evidence="1" type="ORF">OBE_17455</name>
</gene>
<protein>
    <submittedName>
        <fullName evidence="1">Uncharacterized protein</fullName>
    </submittedName>
</protein>
<reference evidence="1" key="1">
    <citation type="journal article" date="2013" name="Environ. Microbiol.">
        <title>Microbiota from the distal guts of lean and obese adolescents exhibit partial functional redundancy besides clear differences in community structure.</title>
        <authorList>
            <person name="Ferrer M."/>
            <person name="Ruiz A."/>
            <person name="Lanza F."/>
            <person name="Haange S.B."/>
            <person name="Oberbach A."/>
            <person name="Till H."/>
            <person name="Bargiela R."/>
            <person name="Campoy C."/>
            <person name="Segura M.T."/>
            <person name="Richter M."/>
            <person name="von Bergen M."/>
            <person name="Seifert J."/>
            <person name="Suarez A."/>
        </authorList>
    </citation>
    <scope>NUCLEOTIDE SEQUENCE</scope>
</reference>
<feature type="non-terminal residue" evidence="1">
    <location>
        <position position="89"/>
    </location>
</feature>
<organism evidence="1">
    <name type="scientific">human gut metagenome</name>
    <dbReference type="NCBI Taxonomy" id="408170"/>
    <lineage>
        <taxon>unclassified sequences</taxon>
        <taxon>metagenomes</taxon>
        <taxon>organismal metagenomes</taxon>
    </lineage>
</organism>
<dbReference type="EMBL" id="AJWZ01011647">
    <property type="protein sequence ID" value="EKC44488.1"/>
    <property type="molecule type" value="Genomic_DNA"/>
</dbReference>
<dbReference type="SUPFAM" id="SSF52058">
    <property type="entry name" value="L domain-like"/>
    <property type="match status" value="1"/>
</dbReference>
<name>K1RG09_9ZZZZ</name>
<comment type="caution">
    <text evidence="1">The sequence shown here is derived from an EMBL/GenBank/DDBJ whole genome shotgun (WGS) entry which is preliminary data.</text>
</comment>
<dbReference type="InterPro" id="IPR032675">
    <property type="entry name" value="LRR_dom_sf"/>
</dbReference>
<dbReference type="Gene3D" id="3.80.10.10">
    <property type="entry name" value="Ribonuclease Inhibitor"/>
    <property type="match status" value="1"/>
</dbReference>